<reference evidence="1" key="1">
    <citation type="submission" date="2018-05" db="EMBL/GenBank/DDBJ databases">
        <authorList>
            <person name="Lanie J.A."/>
            <person name="Ng W.-L."/>
            <person name="Kazmierczak K.M."/>
            <person name="Andrzejewski T.M."/>
            <person name="Davidsen T.M."/>
            <person name="Wayne K.J."/>
            <person name="Tettelin H."/>
            <person name="Glass J.I."/>
            <person name="Rusch D."/>
            <person name="Podicherti R."/>
            <person name="Tsui H.-C.T."/>
            <person name="Winkler M.E."/>
        </authorList>
    </citation>
    <scope>NUCLEOTIDE SEQUENCE</scope>
</reference>
<gene>
    <name evidence="1" type="ORF">METZ01_LOCUS383334</name>
</gene>
<dbReference type="AlphaFoldDB" id="A0A382U859"/>
<evidence type="ECO:0008006" key="2">
    <source>
        <dbReference type="Google" id="ProtNLM"/>
    </source>
</evidence>
<dbReference type="Gene3D" id="3.40.30.10">
    <property type="entry name" value="Glutaredoxin"/>
    <property type="match status" value="1"/>
</dbReference>
<organism evidence="1">
    <name type="scientific">marine metagenome</name>
    <dbReference type="NCBI Taxonomy" id="408172"/>
    <lineage>
        <taxon>unclassified sequences</taxon>
        <taxon>metagenomes</taxon>
        <taxon>ecological metagenomes</taxon>
    </lineage>
</organism>
<feature type="non-terminal residue" evidence="1">
    <location>
        <position position="1"/>
    </location>
</feature>
<sequence>RANFQLYVDRIDQMEQELAQVGKQLPSVARIYRDFRARDYKKYLEEYQGKVPSLELDAGVEWLTGKPVSFAETRKEGKVVAILFRQPKNLRALSFLKLLNELQQQNPDKFIAVTLSFMPKGITPQARQQRADSLRGEIQENDLGVSAGFDTTEKYKVFRSLHATVGSASFIMFDSAGQAAWYHVDPTERDLNTLQRIADRLMQ</sequence>
<evidence type="ECO:0000313" key="1">
    <source>
        <dbReference type="EMBL" id="SVD30480.1"/>
    </source>
</evidence>
<name>A0A382U859_9ZZZZ</name>
<proteinExistence type="predicted"/>
<accession>A0A382U859</accession>
<dbReference type="EMBL" id="UINC01142256">
    <property type="protein sequence ID" value="SVD30480.1"/>
    <property type="molecule type" value="Genomic_DNA"/>
</dbReference>
<protein>
    <recommendedName>
        <fullName evidence="2">Thioredoxin domain-containing protein</fullName>
    </recommendedName>
</protein>